<protein>
    <submittedName>
        <fullName evidence="1">Uncharacterized protein</fullName>
    </submittedName>
</protein>
<dbReference type="AlphaFoldDB" id="A0AAV4M4H1"/>
<evidence type="ECO:0000313" key="2">
    <source>
        <dbReference type="Proteomes" id="UP001054945"/>
    </source>
</evidence>
<dbReference type="Proteomes" id="UP001054945">
    <property type="component" value="Unassembled WGS sequence"/>
</dbReference>
<accession>A0AAV4M4H1</accession>
<keyword evidence="2" id="KW-1185">Reference proteome</keyword>
<organism evidence="1 2">
    <name type="scientific">Caerostris extrusa</name>
    <name type="common">Bark spider</name>
    <name type="synonym">Caerostris bankana</name>
    <dbReference type="NCBI Taxonomy" id="172846"/>
    <lineage>
        <taxon>Eukaryota</taxon>
        <taxon>Metazoa</taxon>
        <taxon>Ecdysozoa</taxon>
        <taxon>Arthropoda</taxon>
        <taxon>Chelicerata</taxon>
        <taxon>Arachnida</taxon>
        <taxon>Araneae</taxon>
        <taxon>Araneomorphae</taxon>
        <taxon>Entelegynae</taxon>
        <taxon>Araneoidea</taxon>
        <taxon>Araneidae</taxon>
        <taxon>Caerostris</taxon>
    </lineage>
</organism>
<reference evidence="1 2" key="1">
    <citation type="submission" date="2021-06" db="EMBL/GenBank/DDBJ databases">
        <title>Caerostris extrusa draft genome.</title>
        <authorList>
            <person name="Kono N."/>
            <person name="Arakawa K."/>
        </authorList>
    </citation>
    <scope>NUCLEOTIDE SEQUENCE [LARGE SCALE GENOMIC DNA]</scope>
</reference>
<gene>
    <name evidence="1" type="ORF">CEXT_258701</name>
</gene>
<dbReference type="EMBL" id="BPLR01019338">
    <property type="protein sequence ID" value="GIX66762.1"/>
    <property type="molecule type" value="Genomic_DNA"/>
</dbReference>
<comment type="caution">
    <text evidence="1">The sequence shown here is derived from an EMBL/GenBank/DDBJ whole genome shotgun (WGS) entry which is preliminary data.</text>
</comment>
<evidence type="ECO:0000313" key="1">
    <source>
        <dbReference type="EMBL" id="GIX66762.1"/>
    </source>
</evidence>
<sequence>MLPICIFVYTHDMFIHHIKSQMAQSSPMSKDACKVTWQMEAMSPQIRSYKELHLLLNVVQVMACFPDTEAGTDFCSDNNDDLL</sequence>
<proteinExistence type="predicted"/>
<name>A0AAV4M4H1_CAEEX</name>